<organism evidence="1 2">
    <name type="scientific">Paramagnetospirillum caucaseum</name>
    <dbReference type="NCBI Taxonomy" id="1244869"/>
    <lineage>
        <taxon>Bacteria</taxon>
        <taxon>Pseudomonadati</taxon>
        <taxon>Pseudomonadota</taxon>
        <taxon>Alphaproteobacteria</taxon>
        <taxon>Rhodospirillales</taxon>
        <taxon>Magnetospirillaceae</taxon>
        <taxon>Paramagnetospirillum</taxon>
    </lineage>
</organism>
<reference evidence="1 2" key="1">
    <citation type="journal article" date="2014" name="Genome Announc.">
        <title>Draft Genome Sequence of Magnetospirillum sp. Strain SO-1, a Freshwater Magnetotactic Bacterium Isolated from the Ol'khovka River, Russia.</title>
        <authorList>
            <person name="Grouzdev D.S."/>
            <person name="Dziuba M.V."/>
            <person name="Sukhacheva M.S."/>
            <person name="Mardanov A.V."/>
            <person name="Beletskiy A.V."/>
            <person name="Kuznetsov B.B."/>
            <person name="Skryabin K.G."/>
        </authorList>
    </citation>
    <scope>NUCLEOTIDE SEQUENCE [LARGE SCALE GENOMIC DNA]</scope>
    <source>
        <strain evidence="1 2">SO-1</strain>
    </source>
</reference>
<accession>M3A785</accession>
<dbReference type="EMBL" id="AONQ01000069">
    <property type="protein sequence ID" value="EME68354.1"/>
    <property type="molecule type" value="Genomic_DNA"/>
</dbReference>
<dbReference type="Proteomes" id="UP000011744">
    <property type="component" value="Unassembled WGS sequence"/>
</dbReference>
<dbReference type="AlphaFoldDB" id="M3A785"/>
<comment type="caution">
    <text evidence="1">The sequence shown here is derived from an EMBL/GenBank/DDBJ whole genome shotgun (WGS) entry which is preliminary data.</text>
</comment>
<name>M3A785_9PROT</name>
<keyword evidence="2" id="KW-1185">Reference proteome</keyword>
<evidence type="ECO:0000313" key="2">
    <source>
        <dbReference type="Proteomes" id="UP000011744"/>
    </source>
</evidence>
<protein>
    <submittedName>
        <fullName evidence="1">Uncharacterized protein</fullName>
    </submittedName>
</protein>
<evidence type="ECO:0000313" key="1">
    <source>
        <dbReference type="EMBL" id="EME68354.1"/>
    </source>
</evidence>
<dbReference type="PATRIC" id="fig|1244869.3.peg.3776"/>
<gene>
    <name evidence="1" type="ORF">H261_18887</name>
</gene>
<sequence>MLNCASGRGCSQCVKCSELALEQMLRQARQMGRTVVAGLERLEADMEFASAFGL</sequence>
<proteinExistence type="predicted"/>